<dbReference type="Gene3D" id="3.40.50.150">
    <property type="entry name" value="Vaccinia Virus protein VP39"/>
    <property type="match status" value="1"/>
</dbReference>
<dbReference type="InterPro" id="IPR013217">
    <property type="entry name" value="Methyltransf_12"/>
</dbReference>
<dbReference type="InterPro" id="IPR029063">
    <property type="entry name" value="SAM-dependent_MTases_sf"/>
</dbReference>
<evidence type="ECO:0000259" key="1">
    <source>
        <dbReference type="Pfam" id="PF08242"/>
    </source>
</evidence>
<dbReference type="Proteomes" id="UP000256478">
    <property type="component" value="Unassembled WGS sequence"/>
</dbReference>
<feature type="domain" description="Methyltransferase type 12" evidence="1">
    <location>
        <begin position="58"/>
        <end position="155"/>
    </location>
</feature>
<accession>A0A3E0TN72</accession>
<sequence>MRPVMDVFKYYQKLASDNSLSNTEKCGRYASQQESEKHIFTDTLSKLPLLTSTNKKVIDVGCGCSYPVLELIQHCHRHQHQLTLVDSGEMLEQLPNASFIEKIAGQFPQVDVIEKYRSSFDAVIAYGVFQCVYSHANFIAFTDALVELLAPGGMLLIGDISNNTKKKRYLSSESGQAFHKAWSNSDETPKVFWNQFEPNSLDDTTVMMLCSRYRQMGYETYILPQNTELPFSQSREDLLVTRW</sequence>
<proteinExistence type="predicted"/>
<comment type="caution">
    <text evidence="2">The sequence shown here is derived from an EMBL/GenBank/DDBJ whole genome shotgun (WGS) entry which is preliminary data.</text>
</comment>
<protein>
    <submittedName>
        <fullName evidence="2">Class I SAM-dependent methyltransferase</fullName>
    </submittedName>
</protein>
<dbReference type="Pfam" id="PF08242">
    <property type="entry name" value="Methyltransf_12"/>
    <property type="match status" value="1"/>
</dbReference>
<dbReference type="RefSeq" id="WP_116007162.1">
    <property type="nucleotide sequence ID" value="NZ_QUOU01000001.1"/>
</dbReference>
<dbReference type="SUPFAM" id="SSF53335">
    <property type="entry name" value="S-adenosyl-L-methionine-dependent methyltransferases"/>
    <property type="match status" value="1"/>
</dbReference>
<dbReference type="GO" id="GO:0032259">
    <property type="term" value="P:methylation"/>
    <property type="evidence" value="ECO:0007669"/>
    <property type="project" value="UniProtKB-KW"/>
</dbReference>
<gene>
    <name evidence="2" type="ORF">DXX93_05285</name>
</gene>
<keyword evidence="2" id="KW-0808">Transferase</keyword>
<dbReference type="OrthoDB" id="2085614at2"/>
<reference evidence="2 3" key="1">
    <citation type="submission" date="2018-08" db="EMBL/GenBank/DDBJ databases">
        <title>Thalassotalea euphylliae genome.</title>
        <authorList>
            <person name="Summers S."/>
            <person name="Rice S.A."/>
            <person name="Freckelton M.L."/>
            <person name="Nedved B.T."/>
            <person name="Hadfield M.G."/>
        </authorList>
    </citation>
    <scope>NUCLEOTIDE SEQUENCE [LARGE SCALE GENOMIC DNA]</scope>
    <source>
        <strain evidence="2 3">H1</strain>
    </source>
</reference>
<evidence type="ECO:0000313" key="2">
    <source>
        <dbReference type="EMBL" id="REL26041.1"/>
    </source>
</evidence>
<organism evidence="2 3">
    <name type="scientific">Thalassotalea euphylliae</name>
    <dbReference type="NCBI Taxonomy" id="1655234"/>
    <lineage>
        <taxon>Bacteria</taxon>
        <taxon>Pseudomonadati</taxon>
        <taxon>Pseudomonadota</taxon>
        <taxon>Gammaproteobacteria</taxon>
        <taxon>Alteromonadales</taxon>
        <taxon>Colwelliaceae</taxon>
        <taxon>Thalassotalea</taxon>
    </lineage>
</organism>
<name>A0A3E0TN72_9GAMM</name>
<dbReference type="GO" id="GO:0008168">
    <property type="term" value="F:methyltransferase activity"/>
    <property type="evidence" value="ECO:0007669"/>
    <property type="project" value="UniProtKB-KW"/>
</dbReference>
<evidence type="ECO:0000313" key="3">
    <source>
        <dbReference type="Proteomes" id="UP000256478"/>
    </source>
</evidence>
<dbReference type="CDD" id="cd02440">
    <property type="entry name" value="AdoMet_MTases"/>
    <property type="match status" value="1"/>
</dbReference>
<dbReference type="EMBL" id="QUOU01000001">
    <property type="protein sequence ID" value="REL26041.1"/>
    <property type="molecule type" value="Genomic_DNA"/>
</dbReference>
<dbReference type="AlphaFoldDB" id="A0A3E0TN72"/>
<keyword evidence="2" id="KW-0489">Methyltransferase</keyword>